<gene>
    <name evidence="8" type="ORF">EDC63_11059</name>
</gene>
<organism evidence="8 9">
    <name type="scientific">Sulfurirhabdus autotrophica</name>
    <dbReference type="NCBI Taxonomy" id="1706046"/>
    <lineage>
        <taxon>Bacteria</taxon>
        <taxon>Pseudomonadati</taxon>
        <taxon>Pseudomonadota</taxon>
        <taxon>Betaproteobacteria</taxon>
        <taxon>Nitrosomonadales</taxon>
        <taxon>Sulfuricellaceae</taxon>
        <taxon>Sulfurirhabdus</taxon>
    </lineage>
</organism>
<evidence type="ECO:0000256" key="1">
    <source>
        <dbReference type="ARBA" id="ARBA00004651"/>
    </source>
</evidence>
<name>A0A4R3Y0L7_9PROT</name>
<feature type="transmembrane region" description="Helical" evidence="7">
    <location>
        <begin position="54"/>
        <end position="73"/>
    </location>
</feature>
<dbReference type="EMBL" id="SMCO01000010">
    <property type="protein sequence ID" value="TCV85170.1"/>
    <property type="molecule type" value="Genomic_DNA"/>
</dbReference>
<evidence type="ECO:0000313" key="9">
    <source>
        <dbReference type="Proteomes" id="UP000295367"/>
    </source>
</evidence>
<reference evidence="8 9" key="1">
    <citation type="submission" date="2019-03" db="EMBL/GenBank/DDBJ databases">
        <title>Genomic Encyclopedia of Type Strains, Phase IV (KMG-IV): sequencing the most valuable type-strain genomes for metagenomic binning, comparative biology and taxonomic classification.</title>
        <authorList>
            <person name="Goeker M."/>
        </authorList>
    </citation>
    <scope>NUCLEOTIDE SEQUENCE [LARGE SCALE GENOMIC DNA]</scope>
    <source>
        <strain evidence="8 9">DSM 100309</strain>
    </source>
</reference>
<keyword evidence="5 7" id="KW-1133">Transmembrane helix</keyword>
<evidence type="ECO:0000256" key="5">
    <source>
        <dbReference type="ARBA" id="ARBA00022989"/>
    </source>
</evidence>
<evidence type="ECO:0000313" key="8">
    <source>
        <dbReference type="EMBL" id="TCV85170.1"/>
    </source>
</evidence>
<dbReference type="PANTHER" id="PTHR33452:SF7">
    <property type="entry name" value="DOXX FAMILY PROTEIN"/>
    <property type="match status" value="1"/>
</dbReference>
<comment type="subcellular location">
    <subcellularLocation>
        <location evidence="1">Cell membrane</location>
        <topology evidence="1">Multi-pass membrane protein</topology>
    </subcellularLocation>
</comment>
<feature type="transmembrane region" description="Helical" evidence="7">
    <location>
        <begin position="79"/>
        <end position="99"/>
    </location>
</feature>
<dbReference type="InterPro" id="IPR051907">
    <property type="entry name" value="DoxX-like_oxidoreductase"/>
</dbReference>
<dbReference type="Proteomes" id="UP000295367">
    <property type="component" value="Unassembled WGS sequence"/>
</dbReference>
<evidence type="ECO:0000256" key="3">
    <source>
        <dbReference type="ARBA" id="ARBA00022475"/>
    </source>
</evidence>
<keyword evidence="3" id="KW-1003">Cell membrane</keyword>
<evidence type="ECO:0000256" key="7">
    <source>
        <dbReference type="SAM" id="Phobius"/>
    </source>
</evidence>
<evidence type="ECO:0000256" key="4">
    <source>
        <dbReference type="ARBA" id="ARBA00022692"/>
    </source>
</evidence>
<accession>A0A4R3Y0L7</accession>
<dbReference type="GO" id="GO:0005886">
    <property type="term" value="C:plasma membrane"/>
    <property type="evidence" value="ECO:0007669"/>
    <property type="project" value="UniProtKB-SubCell"/>
</dbReference>
<keyword evidence="6 7" id="KW-0472">Membrane</keyword>
<proteinExistence type="inferred from homology"/>
<protein>
    <submittedName>
        <fullName evidence="8">Putative oxidoreductase</fullName>
    </submittedName>
</protein>
<comment type="caution">
    <text evidence="8">The sequence shown here is derived from an EMBL/GenBank/DDBJ whole genome shotgun (WGS) entry which is preliminary data.</text>
</comment>
<feature type="transmembrane region" description="Helical" evidence="7">
    <location>
        <begin position="27"/>
        <end position="47"/>
    </location>
</feature>
<keyword evidence="4 7" id="KW-0812">Transmembrane</keyword>
<sequence>MKFNGTNWFSEIQSDFPFPFSIIPPEISWQIATWFELIGPVALILGLGTRFFSASLIILTIVAWVAVHAGNGYNFSNNGYKLALIYLIMFTPLLFKGAGKLSIDHLLSKRFASNA</sequence>
<dbReference type="AlphaFoldDB" id="A0A4R3Y0L7"/>
<keyword evidence="9" id="KW-1185">Reference proteome</keyword>
<evidence type="ECO:0000256" key="2">
    <source>
        <dbReference type="ARBA" id="ARBA00006679"/>
    </source>
</evidence>
<dbReference type="InterPro" id="IPR032808">
    <property type="entry name" value="DoxX"/>
</dbReference>
<evidence type="ECO:0000256" key="6">
    <source>
        <dbReference type="ARBA" id="ARBA00023136"/>
    </source>
</evidence>
<dbReference type="Pfam" id="PF07681">
    <property type="entry name" value="DoxX"/>
    <property type="match status" value="1"/>
</dbReference>
<comment type="similarity">
    <text evidence="2">Belongs to the DoxX family.</text>
</comment>
<dbReference type="PANTHER" id="PTHR33452">
    <property type="entry name" value="OXIDOREDUCTASE CATD-RELATED"/>
    <property type="match status" value="1"/>
</dbReference>